<keyword evidence="5" id="KW-1185">Reference proteome</keyword>
<dbReference type="AlphaFoldDB" id="U7QM78"/>
<evidence type="ECO:0000256" key="2">
    <source>
        <dbReference type="ARBA" id="ARBA00022679"/>
    </source>
</evidence>
<dbReference type="RefSeq" id="WP_023065651.1">
    <property type="nucleotide sequence ID" value="NZ_AUZM01000013.1"/>
</dbReference>
<dbReference type="OrthoDB" id="8446141at2"/>
<evidence type="ECO:0000256" key="1">
    <source>
        <dbReference type="ARBA" id="ARBA00005771"/>
    </source>
</evidence>
<dbReference type="EMBL" id="AUZM01000013">
    <property type="protein sequence ID" value="ERT08225.1"/>
    <property type="molecule type" value="Genomic_DNA"/>
</dbReference>
<organism evidence="4 5">
    <name type="scientific">Lyngbya aestuarii BL J</name>
    <dbReference type="NCBI Taxonomy" id="1348334"/>
    <lineage>
        <taxon>Bacteria</taxon>
        <taxon>Bacillati</taxon>
        <taxon>Cyanobacteriota</taxon>
        <taxon>Cyanophyceae</taxon>
        <taxon>Oscillatoriophycideae</taxon>
        <taxon>Oscillatoriales</taxon>
        <taxon>Microcoleaceae</taxon>
        <taxon>Lyngbya</taxon>
    </lineage>
</organism>
<feature type="domain" description="Sulfotransferase" evidence="3">
    <location>
        <begin position="44"/>
        <end position="271"/>
    </location>
</feature>
<dbReference type="Pfam" id="PF00685">
    <property type="entry name" value="Sulfotransfer_1"/>
    <property type="match status" value="1"/>
</dbReference>
<dbReference type="InterPro" id="IPR000863">
    <property type="entry name" value="Sulfotransferase_dom"/>
</dbReference>
<accession>U7QM78</accession>
<proteinExistence type="inferred from homology"/>
<keyword evidence="2 4" id="KW-0808">Transferase</keyword>
<gene>
    <name evidence="4" type="ORF">M595_1848</name>
</gene>
<reference evidence="4 5" key="1">
    <citation type="journal article" date="2013" name="Front. Microbiol.">
        <title>Comparative genomic analyses of the cyanobacterium, Lyngbya aestuarii BL J, a powerful hydrogen producer.</title>
        <authorList>
            <person name="Kothari A."/>
            <person name="Vaughn M."/>
            <person name="Garcia-Pichel F."/>
        </authorList>
    </citation>
    <scope>NUCLEOTIDE SEQUENCE [LARGE SCALE GENOMIC DNA]</scope>
    <source>
        <strain evidence="4 5">BL J</strain>
    </source>
</reference>
<dbReference type="PANTHER" id="PTHR11783">
    <property type="entry name" value="SULFOTRANSFERASE SULT"/>
    <property type="match status" value="1"/>
</dbReference>
<dbReference type="Proteomes" id="UP000017127">
    <property type="component" value="Unassembled WGS sequence"/>
</dbReference>
<protein>
    <submittedName>
        <fullName evidence="4">Sulfotransferase domain protein</fullName>
    </submittedName>
</protein>
<dbReference type="InterPro" id="IPR027417">
    <property type="entry name" value="P-loop_NTPase"/>
</dbReference>
<evidence type="ECO:0000259" key="3">
    <source>
        <dbReference type="Pfam" id="PF00685"/>
    </source>
</evidence>
<name>U7QM78_9CYAN</name>
<comment type="similarity">
    <text evidence="1">Belongs to the sulfotransferase 1 family.</text>
</comment>
<dbReference type="GO" id="GO:0008146">
    <property type="term" value="F:sulfotransferase activity"/>
    <property type="evidence" value="ECO:0007669"/>
    <property type="project" value="InterPro"/>
</dbReference>
<dbReference type="Gene3D" id="3.40.50.300">
    <property type="entry name" value="P-loop containing nucleotide triphosphate hydrolases"/>
    <property type="match status" value="1"/>
</dbReference>
<dbReference type="SUPFAM" id="SSF52540">
    <property type="entry name" value="P-loop containing nucleoside triphosphate hydrolases"/>
    <property type="match status" value="1"/>
</dbReference>
<evidence type="ECO:0000313" key="5">
    <source>
        <dbReference type="Proteomes" id="UP000017127"/>
    </source>
</evidence>
<comment type="caution">
    <text evidence="4">The sequence shown here is derived from an EMBL/GenBank/DDBJ whole genome shotgun (WGS) entry which is preliminary data.</text>
</comment>
<evidence type="ECO:0000313" key="4">
    <source>
        <dbReference type="EMBL" id="ERT08225.1"/>
    </source>
</evidence>
<sequence>MQLKSFTNWIPPLWRVEYKLKFALSHVGLFDKKAVYTGLKHVFDDDIFIVSYPKSGNTWVRFIIANLISDRDTVSFRNINNYVPDIYLYKDYLNTMKQRPRFIKTHDAGYEFYPKFIYIYRDGRDVAISYYHYLTGRGEFNGTLKEFLNSKPSWGAVGWSSHVSRAIDYAKSHSDQVLLVKYEDLLNNTVKNVKRIADFCQLNVSIENINFAINKSEFHRLKKIEKQYGSEFNHSKNTFFRSGNSGQWKEMFSEEDIQQYLSIADNTLRQLGYLD</sequence>